<accession>Q9G904</accession>
<gene>
    <name evidence="6" type="primary">rps13</name>
</gene>
<name>Q9G904_OCHDN</name>
<evidence type="ECO:0000256" key="1">
    <source>
        <dbReference type="ARBA" id="ARBA00008080"/>
    </source>
</evidence>
<protein>
    <submittedName>
        <fullName evidence="6">Ribosomal protein S13</fullName>
    </submittedName>
</protein>
<dbReference type="InterPro" id="IPR027437">
    <property type="entry name" value="Rbsml_uS13_C"/>
</dbReference>
<feature type="region of interest" description="Disordered" evidence="5">
    <location>
        <begin position="73"/>
        <end position="125"/>
    </location>
</feature>
<comment type="similarity">
    <text evidence="1 4">Belongs to the universal ribosomal protein uS13 family.</text>
</comment>
<dbReference type="InterPro" id="IPR001892">
    <property type="entry name" value="Ribosomal_uS13"/>
</dbReference>
<evidence type="ECO:0000256" key="2">
    <source>
        <dbReference type="ARBA" id="ARBA00022980"/>
    </source>
</evidence>
<feature type="compositionally biased region" description="Basic residues" evidence="5">
    <location>
        <begin position="73"/>
        <end position="82"/>
    </location>
</feature>
<dbReference type="GO" id="GO:0005840">
    <property type="term" value="C:ribosome"/>
    <property type="evidence" value="ECO:0007669"/>
    <property type="project" value="UniProtKB-KW"/>
</dbReference>
<feature type="compositionally biased region" description="Basic residues" evidence="5">
    <location>
        <begin position="113"/>
        <end position="125"/>
    </location>
</feature>
<dbReference type="GO" id="GO:0003723">
    <property type="term" value="F:RNA binding"/>
    <property type="evidence" value="ECO:0007669"/>
    <property type="project" value="InterPro"/>
</dbReference>
<keyword evidence="6" id="KW-0496">Mitochondrion</keyword>
<dbReference type="GO" id="GO:0003735">
    <property type="term" value="F:structural constituent of ribosome"/>
    <property type="evidence" value="ECO:0007669"/>
    <property type="project" value="InterPro"/>
</dbReference>
<evidence type="ECO:0000256" key="4">
    <source>
        <dbReference type="RuleBase" id="RU003830"/>
    </source>
</evidence>
<reference evidence="6" key="1">
    <citation type="submission" date="2000-07" db="EMBL/GenBank/DDBJ databases">
        <title>Phylogenetic relationships of stramenopile algae, based on complete mitochondrial genome sequences.</title>
        <authorList>
            <person name="Burger G."/>
            <person name="Lang B.F."/>
            <person name="Gray W.M.M.W."/>
        </authorList>
    </citation>
    <scope>NUCLEOTIDE SEQUENCE</scope>
</reference>
<dbReference type="EMBL" id="AF287134">
    <property type="protein sequence ID" value="AAG18401.1"/>
    <property type="molecule type" value="Genomic_DNA"/>
</dbReference>
<evidence type="ECO:0000256" key="3">
    <source>
        <dbReference type="ARBA" id="ARBA00023274"/>
    </source>
</evidence>
<dbReference type="GO" id="GO:0006412">
    <property type="term" value="P:translation"/>
    <property type="evidence" value="ECO:0007669"/>
    <property type="project" value="InterPro"/>
</dbReference>
<dbReference type="PROSITE" id="PS50159">
    <property type="entry name" value="RIBOSOMAL_S13_2"/>
    <property type="match status" value="1"/>
</dbReference>
<evidence type="ECO:0000256" key="5">
    <source>
        <dbReference type="SAM" id="MobiDB-lite"/>
    </source>
</evidence>
<dbReference type="Gene3D" id="4.10.910.10">
    <property type="entry name" value="30s ribosomal protein s13, domain 2"/>
    <property type="match status" value="1"/>
</dbReference>
<keyword evidence="2 4" id="KW-0689">Ribosomal protein</keyword>
<dbReference type="GeneID" id="800328"/>
<evidence type="ECO:0000313" key="6">
    <source>
        <dbReference type="EMBL" id="AAG18401.1"/>
    </source>
</evidence>
<dbReference type="GO" id="GO:1990904">
    <property type="term" value="C:ribonucleoprotein complex"/>
    <property type="evidence" value="ECO:0007669"/>
    <property type="project" value="UniProtKB-KW"/>
</dbReference>
<sequence length="125" mass="14725">MKKSTNNIYGIKKIKNKFVERQLGYNIFSHKHALSIYKDELLNTFLAGFKQDRVLKEFDKKNIDFLINNKSYRGSRHKKHLPVRGQRTHTNAKTIKKKSNAKHNTEKGDSKHKSSKKQRNTKTKK</sequence>
<dbReference type="InterPro" id="IPR018269">
    <property type="entry name" value="Ribosomal_uS13_CS"/>
</dbReference>
<dbReference type="AlphaFoldDB" id="Q9G904"/>
<dbReference type="PIRSF" id="PIRSF002134">
    <property type="entry name" value="Ribosomal_S13"/>
    <property type="match status" value="1"/>
</dbReference>
<dbReference type="RefSeq" id="NP_066435.1">
    <property type="nucleotide sequence ID" value="NC_002571.1"/>
</dbReference>
<dbReference type="Pfam" id="PF00416">
    <property type="entry name" value="Ribosomal_S13"/>
    <property type="match status" value="1"/>
</dbReference>
<geneLocation type="mitochondrion" evidence="6"/>
<feature type="compositionally biased region" description="Basic and acidic residues" evidence="5">
    <location>
        <begin position="103"/>
        <end position="112"/>
    </location>
</feature>
<dbReference type="PROSITE" id="PS00646">
    <property type="entry name" value="RIBOSOMAL_S13_1"/>
    <property type="match status" value="1"/>
</dbReference>
<dbReference type="InterPro" id="IPR010979">
    <property type="entry name" value="Ribosomal_uS13-like_H2TH"/>
</dbReference>
<proteinExistence type="inferred from homology"/>
<dbReference type="SUPFAM" id="SSF46946">
    <property type="entry name" value="S13-like H2TH domain"/>
    <property type="match status" value="1"/>
</dbReference>
<organism evidence="6">
    <name type="scientific">Ochromonas danica</name>
    <name type="common">Golden alga</name>
    <name type="synonym">Chlorochromonas danica</name>
    <dbReference type="NCBI Taxonomy" id="2986"/>
    <lineage>
        <taxon>Eukaryota</taxon>
        <taxon>Sar</taxon>
        <taxon>Stramenopiles</taxon>
        <taxon>Ochrophyta</taxon>
        <taxon>Chrysophyceae</taxon>
        <taxon>Chromulinales</taxon>
        <taxon>Chromulinaceae</taxon>
        <taxon>Ochromonas</taxon>
    </lineage>
</organism>
<keyword evidence="3 4" id="KW-0687">Ribonucleoprotein</keyword>